<dbReference type="NCBIfam" id="TIGR04294">
    <property type="entry name" value="pre_pil_HX9DG"/>
    <property type="match status" value="1"/>
</dbReference>
<dbReference type="InterPro" id="IPR027558">
    <property type="entry name" value="Pre_pil_HX9DG_C"/>
</dbReference>
<evidence type="ECO:0000313" key="2">
    <source>
        <dbReference type="EMBL" id="QEG40265.1"/>
    </source>
</evidence>
<dbReference type="InterPro" id="IPR045584">
    <property type="entry name" value="Pilin-like"/>
</dbReference>
<dbReference type="SUPFAM" id="SSF54523">
    <property type="entry name" value="Pili subunits"/>
    <property type="match status" value="1"/>
</dbReference>
<dbReference type="InterPro" id="IPR011453">
    <property type="entry name" value="DUF1559"/>
</dbReference>
<organism evidence="2 3">
    <name type="scientific">Roseimaritima ulvae</name>
    <dbReference type="NCBI Taxonomy" id="980254"/>
    <lineage>
        <taxon>Bacteria</taxon>
        <taxon>Pseudomonadati</taxon>
        <taxon>Planctomycetota</taxon>
        <taxon>Planctomycetia</taxon>
        <taxon>Pirellulales</taxon>
        <taxon>Pirellulaceae</taxon>
        <taxon>Roseimaritima</taxon>
    </lineage>
</organism>
<reference evidence="2 3" key="1">
    <citation type="submission" date="2019-08" db="EMBL/GenBank/DDBJ databases">
        <title>Deep-cultivation of Planctomycetes and their phenomic and genomic characterization uncovers novel biology.</title>
        <authorList>
            <person name="Wiegand S."/>
            <person name="Jogler M."/>
            <person name="Boedeker C."/>
            <person name="Pinto D."/>
            <person name="Vollmers J."/>
            <person name="Rivas-Marin E."/>
            <person name="Kohn T."/>
            <person name="Peeters S.H."/>
            <person name="Heuer A."/>
            <person name="Rast P."/>
            <person name="Oberbeckmann S."/>
            <person name="Bunk B."/>
            <person name="Jeske O."/>
            <person name="Meyerdierks A."/>
            <person name="Storesund J.E."/>
            <person name="Kallscheuer N."/>
            <person name="Luecker S."/>
            <person name="Lage O.M."/>
            <person name="Pohl T."/>
            <person name="Merkel B.J."/>
            <person name="Hornburger P."/>
            <person name="Mueller R.-W."/>
            <person name="Bruemmer F."/>
            <person name="Labrenz M."/>
            <person name="Spormann A.M."/>
            <person name="Op den Camp H."/>
            <person name="Overmann J."/>
            <person name="Amann R."/>
            <person name="Jetten M.S.M."/>
            <person name="Mascher T."/>
            <person name="Medema M.H."/>
            <person name="Devos D.P."/>
            <person name="Kaster A.-K."/>
            <person name="Ovreas L."/>
            <person name="Rohde M."/>
            <person name="Galperin M.Y."/>
            <person name="Jogler C."/>
        </authorList>
    </citation>
    <scope>NUCLEOTIDE SEQUENCE [LARGE SCALE GENOMIC DNA]</scope>
    <source>
        <strain evidence="2 3">UC8</strain>
    </source>
</reference>
<dbReference type="Proteomes" id="UP000325286">
    <property type="component" value="Chromosome"/>
</dbReference>
<proteinExistence type="predicted"/>
<dbReference type="PANTHER" id="PTHR30093">
    <property type="entry name" value="GENERAL SECRETION PATHWAY PROTEIN G"/>
    <property type="match status" value="1"/>
</dbReference>
<gene>
    <name evidence="2" type="ORF">UC8_22720</name>
</gene>
<protein>
    <recommendedName>
        <fullName evidence="1">DUF1559 domain-containing protein</fullName>
    </recommendedName>
</protein>
<dbReference type="RefSeq" id="WP_068142551.1">
    <property type="nucleotide sequence ID" value="NZ_CP042914.1"/>
</dbReference>
<dbReference type="PANTHER" id="PTHR30093:SF2">
    <property type="entry name" value="TYPE II SECRETION SYSTEM PROTEIN H"/>
    <property type="match status" value="1"/>
</dbReference>
<dbReference type="EMBL" id="CP042914">
    <property type="protein sequence ID" value="QEG40265.1"/>
    <property type="molecule type" value="Genomic_DNA"/>
</dbReference>
<sequence>MTVNSGKLSRARSGGFTLVELLVVIAIIGVLVGLLLPAVQAAREAARRMSCSNNLKQLALACQNYHDSYRKLPPGSYDGQYAVTSRGYSWLTKTFPFIEQENLYDAIGAGKGMDALTMDSLVNNVRIRQTPIAALRCPSDVAEDISTACPNGFAAAGGSAPTSYKGVSGYNWAWGGLNISTGGSGSNHGLDVGNGCFDRYMIRINADQTTSSNTVAMRDVTDGTSNTFLVGESSNKISQHTGAWCHYNHTTGTCAWPPNYKQANGDLWPVSDWGHNYTFHSYHPGGVQFALVDGSVKFIADTIDLTLYRHLASKQGDEVVALP</sequence>
<dbReference type="PROSITE" id="PS00409">
    <property type="entry name" value="PROKAR_NTER_METHYL"/>
    <property type="match status" value="1"/>
</dbReference>
<keyword evidence="3" id="KW-1185">Reference proteome</keyword>
<accession>A0A5B9QSA4</accession>
<dbReference type="Pfam" id="PF07963">
    <property type="entry name" value="N_methyl"/>
    <property type="match status" value="1"/>
</dbReference>
<dbReference type="Pfam" id="PF07596">
    <property type="entry name" value="SBP_bac_10"/>
    <property type="match status" value="1"/>
</dbReference>
<dbReference type="Gene3D" id="3.30.700.10">
    <property type="entry name" value="Glycoprotein, Type 4 Pilin"/>
    <property type="match status" value="1"/>
</dbReference>
<dbReference type="AlphaFoldDB" id="A0A5B9QSA4"/>
<name>A0A5B9QSA4_9BACT</name>
<evidence type="ECO:0000313" key="3">
    <source>
        <dbReference type="Proteomes" id="UP000325286"/>
    </source>
</evidence>
<dbReference type="NCBIfam" id="TIGR02532">
    <property type="entry name" value="IV_pilin_GFxxxE"/>
    <property type="match status" value="1"/>
</dbReference>
<dbReference type="OrthoDB" id="287493at2"/>
<dbReference type="InterPro" id="IPR012902">
    <property type="entry name" value="N_methyl_site"/>
</dbReference>
<feature type="domain" description="DUF1559" evidence="1">
    <location>
        <begin position="40"/>
        <end position="305"/>
    </location>
</feature>
<evidence type="ECO:0000259" key="1">
    <source>
        <dbReference type="Pfam" id="PF07596"/>
    </source>
</evidence>
<dbReference type="KEGG" id="rul:UC8_22720"/>